<reference evidence="5 6" key="1">
    <citation type="submission" date="2019-08" db="EMBL/GenBank/DDBJ databases">
        <title>The genome of the soybean aphid Biotype 1, its phylome, world population structure and adaptation to the North American continent.</title>
        <authorList>
            <person name="Giordano R."/>
            <person name="Donthu R.K."/>
            <person name="Hernandez A.G."/>
            <person name="Wright C.L."/>
            <person name="Zimin A.V."/>
        </authorList>
    </citation>
    <scope>NUCLEOTIDE SEQUENCE [LARGE SCALE GENOMIC DNA]</scope>
    <source>
        <tissue evidence="5">Whole aphids</tissue>
    </source>
</reference>
<feature type="compositionally biased region" description="Polar residues" evidence="2">
    <location>
        <begin position="119"/>
        <end position="154"/>
    </location>
</feature>
<dbReference type="AlphaFoldDB" id="A0A6G0TMF0"/>
<dbReference type="InterPro" id="IPR006578">
    <property type="entry name" value="MADF-dom"/>
</dbReference>
<evidence type="ECO:0008006" key="7">
    <source>
        <dbReference type="Google" id="ProtNLM"/>
    </source>
</evidence>
<dbReference type="PANTHER" id="PTHR12243:SF67">
    <property type="entry name" value="COREPRESSOR OF PANGOLIN, ISOFORM A-RELATED"/>
    <property type="match status" value="1"/>
</dbReference>
<name>A0A6G0TMF0_APHGL</name>
<keyword evidence="1" id="KW-0539">Nucleus</keyword>
<evidence type="ECO:0000256" key="1">
    <source>
        <dbReference type="PROSITE-ProRule" id="PRU00371"/>
    </source>
</evidence>
<dbReference type="OrthoDB" id="6581309at2759"/>
<gene>
    <name evidence="5" type="ORF">AGLY_008016</name>
</gene>
<dbReference type="GO" id="GO:0003677">
    <property type="term" value="F:DNA binding"/>
    <property type="evidence" value="ECO:0007669"/>
    <property type="project" value="InterPro"/>
</dbReference>
<evidence type="ECO:0000313" key="6">
    <source>
        <dbReference type="Proteomes" id="UP000475862"/>
    </source>
</evidence>
<evidence type="ECO:0000313" key="5">
    <source>
        <dbReference type="EMBL" id="KAE9535283.1"/>
    </source>
</evidence>
<dbReference type="PROSITE" id="PS51029">
    <property type="entry name" value="MADF"/>
    <property type="match status" value="1"/>
</dbReference>
<dbReference type="PANTHER" id="PTHR12243">
    <property type="entry name" value="MADF DOMAIN TRANSCRIPTION FACTOR"/>
    <property type="match status" value="1"/>
</dbReference>
<feature type="region of interest" description="Disordered" evidence="2">
    <location>
        <begin position="230"/>
        <end position="256"/>
    </location>
</feature>
<feature type="region of interest" description="Disordered" evidence="2">
    <location>
        <begin position="119"/>
        <end position="170"/>
    </location>
</feature>
<comment type="subcellular location">
    <subcellularLocation>
        <location evidence="1">Nucleus</location>
    </subcellularLocation>
</comment>
<dbReference type="GO" id="GO:0005667">
    <property type="term" value="C:transcription regulator complex"/>
    <property type="evidence" value="ECO:0007669"/>
    <property type="project" value="TreeGrafter"/>
</dbReference>
<dbReference type="InterPro" id="IPR039353">
    <property type="entry name" value="TF_Adf1"/>
</dbReference>
<keyword evidence="6" id="KW-1185">Reference proteome</keyword>
<dbReference type="GO" id="GO:0005634">
    <property type="term" value="C:nucleus"/>
    <property type="evidence" value="ECO:0007669"/>
    <property type="project" value="UniProtKB-SubCell"/>
</dbReference>
<dbReference type="Pfam" id="PF02944">
    <property type="entry name" value="BESS"/>
    <property type="match status" value="1"/>
</dbReference>
<organism evidence="5 6">
    <name type="scientific">Aphis glycines</name>
    <name type="common">Soybean aphid</name>
    <dbReference type="NCBI Taxonomy" id="307491"/>
    <lineage>
        <taxon>Eukaryota</taxon>
        <taxon>Metazoa</taxon>
        <taxon>Ecdysozoa</taxon>
        <taxon>Arthropoda</taxon>
        <taxon>Hexapoda</taxon>
        <taxon>Insecta</taxon>
        <taxon>Pterygota</taxon>
        <taxon>Neoptera</taxon>
        <taxon>Paraneoptera</taxon>
        <taxon>Hemiptera</taxon>
        <taxon>Sternorrhyncha</taxon>
        <taxon>Aphidomorpha</taxon>
        <taxon>Aphidoidea</taxon>
        <taxon>Aphididae</taxon>
        <taxon>Aphidini</taxon>
        <taxon>Aphis</taxon>
        <taxon>Aphis</taxon>
    </lineage>
</organism>
<comment type="caution">
    <text evidence="5">The sequence shown here is derived from an EMBL/GenBank/DDBJ whole genome shotgun (WGS) entry which is preliminary data.</text>
</comment>
<feature type="domain" description="BESS" evidence="4">
    <location>
        <begin position="192"/>
        <end position="231"/>
    </location>
</feature>
<evidence type="ECO:0000259" key="3">
    <source>
        <dbReference type="PROSITE" id="PS51029"/>
    </source>
</evidence>
<evidence type="ECO:0000259" key="4">
    <source>
        <dbReference type="PROSITE" id="PS51031"/>
    </source>
</evidence>
<accession>A0A6G0TMF0</accession>
<proteinExistence type="predicted"/>
<evidence type="ECO:0000256" key="2">
    <source>
        <dbReference type="SAM" id="MobiDB-lite"/>
    </source>
</evidence>
<protein>
    <recommendedName>
        <fullName evidence="7">MADF domain-containing protein</fullName>
    </recommendedName>
</protein>
<feature type="domain" description="MADF" evidence="3">
    <location>
        <begin position="7"/>
        <end position="109"/>
    </location>
</feature>
<dbReference type="SMART" id="SM00595">
    <property type="entry name" value="MADF"/>
    <property type="match status" value="1"/>
</dbReference>
<dbReference type="InterPro" id="IPR004210">
    <property type="entry name" value="BESS_motif"/>
</dbReference>
<sequence>MNIDTERVIFEVHLRPLLWDLSCVLYKDRDAKIKAWREVCQAIVQNFDHVSDNEKKVIERNVQQRWKTARDAYVRCKATMKNTKSGSAGSNKKKYVYFDCMQFLDKKHVIDTEDSIVENQSTMDESNNKPTTNDDALPSTSKDSNFCQPEQTTAAERKNVQTKRFKKRTRNEDDNFDREMLNMFKENTKLMQNDDMSFFCSLLPIMKTFSNHQKLLFRSAVLQKAIEISSNSSEVRPGTSHTFSTSESQHSDASTSYITEVPQQFEEALDDDSTYSLEDFVTMQNL</sequence>
<dbReference type="Pfam" id="PF10545">
    <property type="entry name" value="MADF_DNA_bdg"/>
    <property type="match status" value="1"/>
</dbReference>
<dbReference type="EMBL" id="VYZN01000026">
    <property type="protein sequence ID" value="KAE9535283.1"/>
    <property type="molecule type" value="Genomic_DNA"/>
</dbReference>
<dbReference type="GO" id="GO:0006357">
    <property type="term" value="P:regulation of transcription by RNA polymerase II"/>
    <property type="evidence" value="ECO:0007669"/>
    <property type="project" value="TreeGrafter"/>
</dbReference>
<feature type="compositionally biased region" description="Basic residues" evidence="2">
    <location>
        <begin position="160"/>
        <end position="169"/>
    </location>
</feature>
<dbReference type="PROSITE" id="PS51031">
    <property type="entry name" value="BESS"/>
    <property type="match status" value="1"/>
</dbReference>
<dbReference type="Proteomes" id="UP000475862">
    <property type="component" value="Unassembled WGS sequence"/>
</dbReference>